<keyword evidence="4" id="KW-1185">Reference proteome</keyword>
<dbReference type="AlphaFoldDB" id="D7B6C4"/>
<feature type="region of interest" description="Disordered" evidence="1">
    <location>
        <begin position="70"/>
        <end position="89"/>
    </location>
</feature>
<evidence type="ECO:0000256" key="1">
    <source>
        <dbReference type="SAM" id="MobiDB-lite"/>
    </source>
</evidence>
<accession>D7B6C4</accession>
<reference evidence="3 4" key="1">
    <citation type="journal article" date="2010" name="Stand. Genomic Sci.">
        <title>Complete genome sequence of Nocardiopsis dassonvillei type strain (IMRU 509).</title>
        <authorList>
            <person name="Sun H."/>
            <person name="Lapidus A."/>
            <person name="Nolan M."/>
            <person name="Lucas S."/>
            <person name="Del Rio T.G."/>
            <person name="Tice H."/>
            <person name="Cheng J.F."/>
            <person name="Tapia R."/>
            <person name="Han C."/>
            <person name="Goodwin L."/>
            <person name="Pitluck S."/>
            <person name="Pagani I."/>
            <person name="Ivanova N."/>
            <person name="Mavromatis K."/>
            <person name="Mikhailova N."/>
            <person name="Pati A."/>
            <person name="Chen A."/>
            <person name="Palaniappan K."/>
            <person name="Land M."/>
            <person name="Hauser L."/>
            <person name="Chang Y.J."/>
            <person name="Jeffries C.D."/>
            <person name="Djao O.D."/>
            <person name="Rohde M."/>
            <person name="Sikorski J."/>
            <person name="Goker M."/>
            <person name="Woyke T."/>
            <person name="Bristow J."/>
            <person name="Eisen J.A."/>
            <person name="Markowitz V."/>
            <person name="Hugenholtz P."/>
            <person name="Kyrpides N.C."/>
            <person name="Klenk H.P."/>
        </authorList>
    </citation>
    <scope>NUCLEOTIDE SEQUENCE [LARGE SCALE GENOMIC DNA]</scope>
    <source>
        <strain evidence="4">ATCC 23218 / DSM 43111 / CIP 107115 / JCM 7437 / KCTC 9190 / NBRC 14626 / NCTC 10488 / NRRL B-5397 / IMRU 509</strain>
    </source>
</reference>
<feature type="chain" id="PRO_5003093114" evidence="2">
    <location>
        <begin position="21"/>
        <end position="312"/>
    </location>
</feature>
<organism evidence="3 4">
    <name type="scientific">Nocardiopsis dassonvillei (strain ATCC 23218 / DSM 43111 / CIP 107115 / JCM 7437 / KCTC 9190 / NBRC 14626 / NCTC 10488 / NRRL B-5397 / IMRU 509)</name>
    <name type="common">Actinomadura dassonvillei</name>
    <dbReference type="NCBI Taxonomy" id="446468"/>
    <lineage>
        <taxon>Bacteria</taxon>
        <taxon>Bacillati</taxon>
        <taxon>Actinomycetota</taxon>
        <taxon>Actinomycetes</taxon>
        <taxon>Streptosporangiales</taxon>
        <taxon>Nocardiopsidaceae</taxon>
        <taxon>Nocardiopsis</taxon>
    </lineage>
</organism>
<dbReference type="GeneID" id="91484555"/>
<feature type="region of interest" description="Disordered" evidence="1">
    <location>
        <begin position="292"/>
        <end position="312"/>
    </location>
</feature>
<dbReference type="EMBL" id="CP002040">
    <property type="protein sequence ID" value="ADH67389.1"/>
    <property type="molecule type" value="Genomic_DNA"/>
</dbReference>
<dbReference type="KEGG" id="nda:Ndas_1962"/>
<gene>
    <name evidence="3" type="ordered locus">Ndas_1962</name>
</gene>
<sequence>MLATTALAAALTALGAPAHATTATTTAYPGHTTSRYVPLTDATSTQAHEAGCTEGRTGATGPRILFFGTQEKDDTLREPGRAGNSTTPRSAYSKAAAYAHHWAQGFTECRTDQATAHLALGVNNKDDGGITGTHAGQRWADLVTTVKDASTTEAVTITAALDAEPSWSTPAWARDWLAAYTQATTTPLYAANSADSCPTTGSGDCANGWRLADVHHMAGGGNPRVHVIPQIYRTDGIQADQWANISRWGHTNANDPLRFAGAMSQYTACQQRTCNNTDNTPQQSWDQLKKALDAHSSTRVSDLGPATDMRWP</sequence>
<dbReference type="OrthoDB" id="2957541at2"/>
<proteinExistence type="predicted"/>
<dbReference type="RefSeq" id="WP_013152996.1">
    <property type="nucleotide sequence ID" value="NC_014210.1"/>
</dbReference>
<evidence type="ECO:0000313" key="3">
    <source>
        <dbReference type="EMBL" id="ADH67389.1"/>
    </source>
</evidence>
<keyword evidence="2" id="KW-0732">Signal</keyword>
<feature type="signal peptide" evidence="2">
    <location>
        <begin position="1"/>
        <end position="20"/>
    </location>
</feature>
<name>D7B6C4_NOCDD</name>
<protein>
    <submittedName>
        <fullName evidence="3">Uncharacterized protein</fullName>
    </submittedName>
</protein>
<evidence type="ECO:0000256" key="2">
    <source>
        <dbReference type="SAM" id="SignalP"/>
    </source>
</evidence>
<dbReference type="HOGENOM" id="CLU_890906_0_0_11"/>
<evidence type="ECO:0000313" key="4">
    <source>
        <dbReference type="Proteomes" id="UP000002219"/>
    </source>
</evidence>
<feature type="compositionally biased region" description="Basic and acidic residues" evidence="1">
    <location>
        <begin position="70"/>
        <end position="80"/>
    </location>
</feature>
<dbReference type="eggNOG" id="ENOG5032R2G">
    <property type="taxonomic scope" value="Bacteria"/>
</dbReference>
<dbReference type="Proteomes" id="UP000002219">
    <property type="component" value="Chromosome 1"/>
</dbReference>
<dbReference type="STRING" id="446468.Ndas_1962"/>